<dbReference type="InterPro" id="IPR003784">
    <property type="entry name" value="BioY"/>
</dbReference>
<evidence type="ECO:0000256" key="2">
    <source>
        <dbReference type="PIRNR" id="PIRNR016661"/>
    </source>
</evidence>
<accession>A0ABY3ZU54</accession>
<evidence type="ECO:0000256" key="1">
    <source>
        <dbReference type="ARBA" id="ARBA00010692"/>
    </source>
</evidence>
<evidence type="ECO:0000313" key="5">
    <source>
        <dbReference type="Proteomes" id="UP000831019"/>
    </source>
</evidence>
<comment type="subcellular location">
    <subcellularLocation>
        <location evidence="2">Cell membrane</location>
        <topology evidence="2">Multi-pass membrane protein</topology>
    </subcellularLocation>
</comment>
<evidence type="ECO:0000256" key="3">
    <source>
        <dbReference type="SAM" id="Phobius"/>
    </source>
</evidence>
<proteinExistence type="inferred from homology"/>
<sequence length="195" mass="20894">MNRSDALFPSLLQSNKVNRALWFAMLAITGSIVIAISAKVKVPMWPVDMSLQTLAIFTIAAVFGLKLGMATILLYLAEGAMGLPVFQGTPERGIGIAYMMGSTGGYLLGFVAMTVVTGWAADRGWWRSPFKIGAAMLVGEAVLLMLGTLWLMYLFGFAQGIEYGIGPFIVSDILKLALAAGIVSVLGNVVRSRLR</sequence>
<feature type="transmembrane region" description="Helical" evidence="3">
    <location>
        <begin position="54"/>
        <end position="76"/>
    </location>
</feature>
<dbReference type="Proteomes" id="UP000831019">
    <property type="component" value="Plasmid pDSM109990_h"/>
</dbReference>
<name>A0ABY3ZU54_9RHOB</name>
<keyword evidence="4" id="KW-0614">Plasmid</keyword>
<feature type="transmembrane region" description="Helical" evidence="3">
    <location>
        <begin position="20"/>
        <end position="42"/>
    </location>
</feature>
<feature type="transmembrane region" description="Helical" evidence="3">
    <location>
        <begin position="132"/>
        <end position="153"/>
    </location>
</feature>
<geneLocation type="plasmid" evidence="4 5">
    <name>pDSM109990_h</name>
</geneLocation>
<keyword evidence="5" id="KW-1185">Reference proteome</keyword>
<dbReference type="EMBL" id="CP085152">
    <property type="protein sequence ID" value="UOA17249.1"/>
    <property type="molecule type" value="Genomic_DNA"/>
</dbReference>
<feature type="transmembrane region" description="Helical" evidence="3">
    <location>
        <begin position="173"/>
        <end position="190"/>
    </location>
</feature>
<dbReference type="RefSeq" id="WP_152453477.1">
    <property type="nucleotide sequence ID" value="NZ_CP085152.1"/>
</dbReference>
<dbReference type="Gene3D" id="1.10.1760.20">
    <property type="match status" value="1"/>
</dbReference>
<dbReference type="PANTHER" id="PTHR34295">
    <property type="entry name" value="BIOTIN TRANSPORTER BIOY"/>
    <property type="match status" value="1"/>
</dbReference>
<reference evidence="5" key="1">
    <citation type="journal article" date="2022" name="Microorganisms">
        <title>Beyond the ABCs#Discovery of Three New Plasmid Types in Rhodobacterales (RepQ, RepY, RepW).</title>
        <authorList>
            <person name="Freese H.M."/>
            <person name="Ringel V."/>
            <person name="Overmann J."/>
            <person name="Petersen J."/>
        </authorList>
    </citation>
    <scope>NUCLEOTIDE SEQUENCE [LARGE SCALE GENOMIC DNA]</scope>
    <source>
        <strain evidence="5">DSM 109990</strain>
        <plasmid evidence="5">pDSM109990_h</plasmid>
    </source>
</reference>
<keyword evidence="3" id="KW-0812">Transmembrane</keyword>
<dbReference type="Pfam" id="PF02632">
    <property type="entry name" value="BioY"/>
    <property type="match status" value="1"/>
</dbReference>
<keyword evidence="3" id="KW-1133">Transmembrane helix</keyword>
<gene>
    <name evidence="4" type="primary">bioY2</name>
    <name evidence="4" type="ORF">DSM109990_04148</name>
</gene>
<keyword evidence="2 3" id="KW-0472">Membrane</keyword>
<keyword evidence="2" id="KW-0813">Transport</keyword>
<dbReference type="PIRSF" id="PIRSF016661">
    <property type="entry name" value="BioY"/>
    <property type="match status" value="1"/>
</dbReference>
<evidence type="ECO:0000313" key="4">
    <source>
        <dbReference type="EMBL" id="UOA17249.1"/>
    </source>
</evidence>
<dbReference type="PANTHER" id="PTHR34295:SF1">
    <property type="entry name" value="BIOTIN TRANSPORTER BIOY"/>
    <property type="match status" value="1"/>
</dbReference>
<organism evidence="4 5">
    <name type="scientific">Sulfitobacter dubius</name>
    <dbReference type="NCBI Taxonomy" id="218673"/>
    <lineage>
        <taxon>Bacteria</taxon>
        <taxon>Pseudomonadati</taxon>
        <taxon>Pseudomonadota</taxon>
        <taxon>Alphaproteobacteria</taxon>
        <taxon>Rhodobacterales</taxon>
        <taxon>Roseobacteraceae</taxon>
        <taxon>Sulfitobacter</taxon>
    </lineage>
</organism>
<comment type="similarity">
    <text evidence="1 2">Belongs to the BioY family.</text>
</comment>
<feature type="transmembrane region" description="Helical" evidence="3">
    <location>
        <begin position="96"/>
        <end position="120"/>
    </location>
</feature>
<keyword evidence="2" id="KW-1003">Cell membrane</keyword>
<protein>
    <recommendedName>
        <fullName evidence="2">Biotin transporter</fullName>
    </recommendedName>
</protein>